<dbReference type="Pfam" id="PF00877">
    <property type="entry name" value="NLPC_P60"/>
    <property type="match status" value="1"/>
</dbReference>
<dbReference type="Gene3D" id="3.90.1720.10">
    <property type="entry name" value="endopeptidase domain like (from Nostoc punctiforme)"/>
    <property type="match status" value="1"/>
</dbReference>
<dbReference type="GO" id="GO:0008234">
    <property type="term" value="F:cysteine-type peptidase activity"/>
    <property type="evidence" value="ECO:0007669"/>
    <property type="project" value="UniProtKB-KW"/>
</dbReference>
<dbReference type="InterPro" id="IPR038765">
    <property type="entry name" value="Papain-like_cys_pep_sf"/>
</dbReference>
<dbReference type="PANTHER" id="PTHR47053:SF1">
    <property type="entry name" value="MUREIN DD-ENDOPEPTIDASE MEPH-RELATED"/>
    <property type="match status" value="1"/>
</dbReference>
<proteinExistence type="inferred from homology"/>
<accession>A0A7S6UH65</accession>
<evidence type="ECO:0000313" key="7">
    <source>
        <dbReference type="EMBL" id="QOW20191.1"/>
    </source>
</evidence>
<evidence type="ECO:0000256" key="3">
    <source>
        <dbReference type="ARBA" id="ARBA00022801"/>
    </source>
</evidence>
<keyword evidence="8" id="KW-1185">Reference proteome</keyword>
<dbReference type="AlphaFoldDB" id="A0A7S6UH65"/>
<evidence type="ECO:0000256" key="1">
    <source>
        <dbReference type="ARBA" id="ARBA00007074"/>
    </source>
</evidence>
<protein>
    <submittedName>
        <fullName evidence="7">C40 family peptidase</fullName>
    </submittedName>
</protein>
<feature type="domain" description="NlpC/P60" evidence="6">
    <location>
        <begin position="90"/>
        <end position="214"/>
    </location>
</feature>
<name>A0A7S6UH65_9GAMM</name>
<dbReference type="GO" id="GO:0006508">
    <property type="term" value="P:proteolysis"/>
    <property type="evidence" value="ECO:0007669"/>
    <property type="project" value="UniProtKB-KW"/>
</dbReference>
<dbReference type="Proteomes" id="UP000594059">
    <property type="component" value="Chromosome"/>
</dbReference>
<dbReference type="KEGG" id="lcic:INQ41_03930"/>
<dbReference type="PROSITE" id="PS51935">
    <property type="entry name" value="NLPC_P60"/>
    <property type="match status" value="1"/>
</dbReference>
<evidence type="ECO:0000256" key="4">
    <source>
        <dbReference type="ARBA" id="ARBA00022807"/>
    </source>
</evidence>
<sequence>MAVLVGSRTKGRLPPTTKAGKLHAVTKAAHYPGIPAPAPAAILQAPWRWLQLLVLASVLAGCGGGGKSVRSKAPAPAPGRDWGSNAPVDPGASNSVLMRAISLVGTPYRYGGNTPQSGFDCSGLVNYVYDDMLRKKLPRSSSALAAYQGQKIQPRQLTAGDLVFFGSRGQVSHVGIYVGDGRFVHAPSSGGTVRLDHLDGAYWRDHYTGAKRVIE</sequence>
<reference evidence="7 8" key="1">
    <citation type="submission" date="2020-10" db="EMBL/GenBank/DDBJ databases">
        <title>complete genome sequencing of Lysobacter sp. H21R20.</title>
        <authorList>
            <person name="Bae J.-W."/>
            <person name="Lee S.-Y."/>
        </authorList>
    </citation>
    <scope>NUCLEOTIDE SEQUENCE [LARGE SCALE GENOMIC DNA]</scope>
    <source>
        <strain evidence="7 8">H21R20</strain>
    </source>
</reference>
<dbReference type="PANTHER" id="PTHR47053">
    <property type="entry name" value="MUREIN DD-ENDOPEPTIDASE MEPH-RELATED"/>
    <property type="match status" value="1"/>
</dbReference>
<dbReference type="SUPFAM" id="SSF54001">
    <property type="entry name" value="Cysteine proteinases"/>
    <property type="match status" value="1"/>
</dbReference>
<keyword evidence="3" id="KW-0378">Hydrolase</keyword>
<organism evidence="7 8">
    <name type="scientific">Novilysobacter ciconiae</name>
    <dbReference type="NCBI Taxonomy" id="2781022"/>
    <lineage>
        <taxon>Bacteria</taxon>
        <taxon>Pseudomonadati</taxon>
        <taxon>Pseudomonadota</taxon>
        <taxon>Gammaproteobacteria</taxon>
        <taxon>Lysobacterales</taxon>
        <taxon>Lysobacteraceae</taxon>
        <taxon>Novilysobacter</taxon>
    </lineage>
</organism>
<keyword evidence="4" id="KW-0788">Thiol protease</keyword>
<evidence type="ECO:0000259" key="6">
    <source>
        <dbReference type="PROSITE" id="PS51935"/>
    </source>
</evidence>
<keyword evidence="2" id="KW-0645">Protease</keyword>
<evidence type="ECO:0000256" key="5">
    <source>
        <dbReference type="SAM" id="MobiDB-lite"/>
    </source>
</evidence>
<evidence type="ECO:0000313" key="8">
    <source>
        <dbReference type="Proteomes" id="UP000594059"/>
    </source>
</evidence>
<dbReference type="InterPro" id="IPR000064">
    <property type="entry name" value="NLP_P60_dom"/>
</dbReference>
<dbReference type="EMBL" id="CP063656">
    <property type="protein sequence ID" value="QOW20191.1"/>
    <property type="molecule type" value="Genomic_DNA"/>
</dbReference>
<dbReference type="InterPro" id="IPR051202">
    <property type="entry name" value="Peptidase_C40"/>
</dbReference>
<evidence type="ECO:0000256" key="2">
    <source>
        <dbReference type="ARBA" id="ARBA00022670"/>
    </source>
</evidence>
<comment type="similarity">
    <text evidence="1">Belongs to the peptidase C40 family.</text>
</comment>
<gene>
    <name evidence="7" type="ORF">INQ41_03930</name>
</gene>
<feature type="region of interest" description="Disordered" evidence="5">
    <location>
        <begin position="69"/>
        <end position="88"/>
    </location>
</feature>